<evidence type="ECO:0000313" key="3">
    <source>
        <dbReference type="Proteomes" id="UP000377798"/>
    </source>
</evidence>
<name>A0A8H2M514_9FIRM</name>
<proteinExistence type="predicted"/>
<evidence type="ECO:0000313" key="2">
    <source>
        <dbReference type="EMBL" id="VFB16261.1"/>
    </source>
</evidence>
<keyword evidence="1" id="KW-0732">Signal</keyword>
<dbReference type="InterPro" id="IPR007487">
    <property type="entry name" value="ABC_transpt-TYRBP-like"/>
</dbReference>
<feature type="chain" id="PRO_5039453096" evidence="1">
    <location>
        <begin position="21"/>
        <end position="327"/>
    </location>
</feature>
<feature type="signal peptide" evidence="1">
    <location>
        <begin position="1"/>
        <end position="20"/>
    </location>
</feature>
<sequence length="327" mass="35294">MKRIILTLCLVLALVACQQAPTNDKKEEAAQENTKMSQEGTSPKIGIIQFIDQISLDAVREGFEKEIKSKYPGAEIIVQNAQGEAGNIPQITQKMVQEKVDVILAIATPAAQGALTTKGDIPLVFAAVTDPKGAGLEGKCTGVTDEVDPGQQIDQYIKLFPNIKTIGTLYNTGEQNSRVQVERLEKACASKNLKLEAMGINNINDIPQVMTILSKKIDGYFALSDNYVASGVPLLVKSLNESQLPSFSSEEGQAKKGLLMASGVDYLESGKQAAGLVDKLLQGSKIEDLPIEKPASMHTVFNEKTASMLKLSKDQYPQGDNVVIINE</sequence>
<evidence type="ECO:0000256" key="1">
    <source>
        <dbReference type="SAM" id="SignalP"/>
    </source>
</evidence>
<dbReference type="SUPFAM" id="SSF53822">
    <property type="entry name" value="Periplasmic binding protein-like I"/>
    <property type="match status" value="1"/>
</dbReference>
<accession>A0A8H2M514</accession>
<dbReference type="PANTHER" id="PTHR35271:SF1">
    <property type="entry name" value="ABC TRANSPORTER, SUBSTRATE-BINDING LIPOPROTEIN"/>
    <property type="match status" value="1"/>
</dbReference>
<dbReference type="RefSeq" id="WP_165478607.1">
    <property type="nucleotide sequence ID" value="NZ_CAACYI010000001.1"/>
</dbReference>
<dbReference type="Gene3D" id="3.40.50.2300">
    <property type="match status" value="2"/>
</dbReference>
<dbReference type="AlphaFoldDB" id="A0A8H2M514"/>
<dbReference type="PROSITE" id="PS51257">
    <property type="entry name" value="PROKAR_LIPOPROTEIN"/>
    <property type="match status" value="1"/>
</dbReference>
<dbReference type="Proteomes" id="UP000377798">
    <property type="component" value="Unassembled WGS sequence"/>
</dbReference>
<organism evidence="2 3">
    <name type="scientific">Urinicoccus massiliensis</name>
    <dbReference type="NCBI Taxonomy" id="1723382"/>
    <lineage>
        <taxon>Bacteria</taxon>
        <taxon>Bacillati</taxon>
        <taxon>Bacillota</taxon>
        <taxon>Tissierellia</taxon>
        <taxon>Tissierellales</taxon>
        <taxon>Peptoniphilaceae</taxon>
        <taxon>Urinicoccus</taxon>
    </lineage>
</organism>
<dbReference type="EMBL" id="CAACYI010000001">
    <property type="protein sequence ID" value="VFB16261.1"/>
    <property type="molecule type" value="Genomic_DNA"/>
</dbReference>
<dbReference type="PANTHER" id="PTHR35271">
    <property type="entry name" value="ABC TRANSPORTER, SUBSTRATE-BINDING LIPOPROTEIN-RELATED"/>
    <property type="match status" value="1"/>
</dbReference>
<protein>
    <submittedName>
        <fullName evidence="2">ABC-type uncharacterized transport system, periplasmic component</fullName>
    </submittedName>
</protein>
<dbReference type="InterPro" id="IPR028082">
    <property type="entry name" value="Peripla_BP_I"/>
</dbReference>
<gene>
    <name evidence="2" type="ORF">NCTC13150_00780</name>
</gene>
<comment type="caution">
    <text evidence="2">The sequence shown here is derived from an EMBL/GenBank/DDBJ whole genome shotgun (WGS) entry which is preliminary data.</text>
</comment>
<dbReference type="CDD" id="cd06325">
    <property type="entry name" value="PBP1_ABC_unchar_transporter"/>
    <property type="match status" value="1"/>
</dbReference>
<keyword evidence="3" id="KW-1185">Reference proteome</keyword>
<reference evidence="2 3" key="1">
    <citation type="submission" date="2019-02" db="EMBL/GenBank/DDBJ databases">
        <authorList>
            <consortium name="Pathogen Informatics"/>
        </authorList>
    </citation>
    <scope>NUCLEOTIDE SEQUENCE [LARGE SCALE GENOMIC DNA]</scope>
    <source>
        <strain evidence="2 3">3012STDY7089603</strain>
    </source>
</reference>
<dbReference type="Pfam" id="PF04392">
    <property type="entry name" value="ABC_sub_bind"/>
    <property type="match status" value="1"/>
</dbReference>